<dbReference type="PANTHER" id="PTHR41523">
    <property type="entry name" value="TWO-COMPONENT SYSTEM SENSOR PROTEIN"/>
    <property type="match status" value="1"/>
</dbReference>
<feature type="domain" description="Histidine kinase" evidence="8">
    <location>
        <begin position="294"/>
        <end position="485"/>
    </location>
</feature>
<evidence type="ECO:0000313" key="9">
    <source>
        <dbReference type="EMBL" id="QQM67910.1"/>
    </source>
</evidence>
<proteinExistence type="predicted"/>
<organism evidence="9 10">
    <name type="scientific">Actinomyces weissii</name>
    <dbReference type="NCBI Taxonomy" id="675090"/>
    <lineage>
        <taxon>Bacteria</taxon>
        <taxon>Bacillati</taxon>
        <taxon>Actinomycetota</taxon>
        <taxon>Actinomycetes</taxon>
        <taxon>Actinomycetales</taxon>
        <taxon>Actinomycetaceae</taxon>
        <taxon>Actinomyces</taxon>
    </lineage>
</organism>
<reference evidence="9 10" key="1">
    <citation type="submission" date="2020-12" db="EMBL/GenBank/DDBJ databases">
        <authorList>
            <person name="Zhou J."/>
        </authorList>
    </citation>
    <scope>NUCLEOTIDE SEQUENCE [LARGE SCALE GENOMIC DNA]</scope>
    <source>
        <strain evidence="9 10">CCUG 61299</strain>
    </source>
</reference>
<sequence>MPIFLPAAVRGTVDLTHAETEWLHRLVADWQLISDLSVADLVLWVPSRSRRFIAIGHCRPSTGATVHLDDVVGRKLPAAREAALLEALTTGEIQVSAEPFWTGQASVLEEYVPVRMAGEVIAVMTRESSVGAIRAGRLMDEAQESLAADLCRMVAEGSFPIQGAGTTLRHGTPRVSDGFIRLDADGRVVSSSPNATSCFHRLGVRGAMEGLLLAEEVTTIIPERTQVDETLAVVLMGRQAWLTEVEAGGVFLAVRAVPLRSGAQRSGALLLVRDVTEIRQREQVLLNKDATIREIHHRVKNNLQTVSALLRMQGRRATNEETREALAEAERRVATIATVHQALSQNVNEQVDFDEVFGQVLRMAASVATPTGQVATSIEGSFGTIDADTAQALATVLAELVTNAVEHGFSGRDGKVTVRAQREADGQLVVHVIDDGEGVQAGRIMTGLGTQIVKTLVRGELRGTIDWLPAEGGGTDVVIRARLKAQ</sequence>
<dbReference type="Pfam" id="PF02518">
    <property type="entry name" value="HATPase_c"/>
    <property type="match status" value="1"/>
</dbReference>
<keyword evidence="5" id="KW-0547">Nucleotide-binding</keyword>
<evidence type="ECO:0000256" key="2">
    <source>
        <dbReference type="ARBA" id="ARBA00012438"/>
    </source>
</evidence>
<accession>A0A7T7MAG3</accession>
<keyword evidence="7" id="KW-0067">ATP-binding</keyword>
<evidence type="ECO:0000256" key="6">
    <source>
        <dbReference type="ARBA" id="ARBA00022777"/>
    </source>
</evidence>
<dbReference type="InterPro" id="IPR022066">
    <property type="entry name" value="PdtaS_GAF"/>
</dbReference>
<dbReference type="InterPro" id="IPR005467">
    <property type="entry name" value="His_kinase_dom"/>
</dbReference>
<dbReference type="Pfam" id="PF07568">
    <property type="entry name" value="HisKA_2"/>
    <property type="match status" value="1"/>
</dbReference>
<protein>
    <recommendedName>
        <fullName evidence="2">histidine kinase</fullName>
        <ecNumber evidence="2">2.7.13.3</ecNumber>
    </recommendedName>
</protein>
<dbReference type="InterPro" id="IPR035965">
    <property type="entry name" value="PAS-like_dom_sf"/>
</dbReference>
<dbReference type="InterPro" id="IPR036890">
    <property type="entry name" value="HATPase_C_sf"/>
</dbReference>
<evidence type="ECO:0000256" key="7">
    <source>
        <dbReference type="ARBA" id="ARBA00022840"/>
    </source>
</evidence>
<dbReference type="SMART" id="SM00387">
    <property type="entry name" value="HATPase_c"/>
    <property type="match status" value="1"/>
</dbReference>
<dbReference type="EMBL" id="CP066802">
    <property type="protein sequence ID" value="QQM67910.1"/>
    <property type="molecule type" value="Genomic_DNA"/>
</dbReference>
<dbReference type="SUPFAM" id="SSF55785">
    <property type="entry name" value="PYP-like sensor domain (PAS domain)"/>
    <property type="match status" value="1"/>
</dbReference>
<evidence type="ECO:0000256" key="3">
    <source>
        <dbReference type="ARBA" id="ARBA00022553"/>
    </source>
</evidence>
<keyword evidence="4" id="KW-0808">Transferase</keyword>
<evidence type="ECO:0000259" key="8">
    <source>
        <dbReference type="PROSITE" id="PS50109"/>
    </source>
</evidence>
<dbReference type="GO" id="GO:0005524">
    <property type="term" value="F:ATP binding"/>
    <property type="evidence" value="ECO:0007669"/>
    <property type="project" value="UniProtKB-KW"/>
</dbReference>
<dbReference type="Pfam" id="PF12282">
    <property type="entry name" value="GAF_PdtaS"/>
    <property type="match status" value="1"/>
</dbReference>
<keyword evidence="3" id="KW-0597">Phosphoprotein</keyword>
<keyword evidence="6 9" id="KW-0418">Kinase</keyword>
<dbReference type="InterPro" id="IPR038424">
    <property type="entry name" value="H_kinase_PdtaS_GAF_sf"/>
</dbReference>
<evidence type="ECO:0000256" key="1">
    <source>
        <dbReference type="ARBA" id="ARBA00000085"/>
    </source>
</evidence>
<dbReference type="EC" id="2.7.13.3" evidence="2"/>
<comment type="catalytic activity">
    <reaction evidence="1">
        <text>ATP + protein L-histidine = ADP + protein N-phospho-L-histidine.</text>
        <dbReference type="EC" id="2.7.13.3"/>
    </reaction>
</comment>
<dbReference type="AlphaFoldDB" id="A0A7T7MAG3"/>
<evidence type="ECO:0000256" key="5">
    <source>
        <dbReference type="ARBA" id="ARBA00022741"/>
    </source>
</evidence>
<dbReference type="PANTHER" id="PTHR41523:SF8">
    <property type="entry name" value="ETHYLENE RESPONSE SENSOR PROTEIN"/>
    <property type="match status" value="1"/>
</dbReference>
<dbReference type="GO" id="GO:0004673">
    <property type="term" value="F:protein histidine kinase activity"/>
    <property type="evidence" value="ECO:0007669"/>
    <property type="project" value="UniProtKB-EC"/>
</dbReference>
<name>A0A7T7MAG3_9ACTO</name>
<evidence type="ECO:0000256" key="4">
    <source>
        <dbReference type="ARBA" id="ARBA00022679"/>
    </source>
</evidence>
<dbReference type="InterPro" id="IPR003594">
    <property type="entry name" value="HATPase_dom"/>
</dbReference>
<dbReference type="InterPro" id="IPR011495">
    <property type="entry name" value="Sig_transdc_His_kin_sub2_dim/P"/>
</dbReference>
<keyword evidence="10" id="KW-1185">Reference proteome</keyword>
<dbReference type="Gene3D" id="3.30.450.20">
    <property type="entry name" value="PAS domain"/>
    <property type="match status" value="1"/>
</dbReference>
<dbReference type="RefSeq" id="WP_200277211.1">
    <property type="nucleotide sequence ID" value="NZ_CP066802.1"/>
</dbReference>
<dbReference type="SUPFAM" id="SSF55874">
    <property type="entry name" value="ATPase domain of HSP90 chaperone/DNA topoisomerase II/histidine kinase"/>
    <property type="match status" value="1"/>
</dbReference>
<dbReference type="Proteomes" id="UP000595895">
    <property type="component" value="Chromosome"/>
</dbReference>
<evidence type="ECO:0000313" key="10">
    <source>
        <dbReference type="Proteomes" id="UP000595895"/>
    </source>
</evidence>
<gene>
    <name evidence="9" type="ORF">JG540_03320</name>
</gene>
<dbReference type="Gene3D" id="3.30.565.10">
    <property type="entry name" value="Histidine kinase-like ATPase, C-terminal domain"/>
    <property type="match status" value="1"/>
</dbReference>
<dbReference type="KEGG" id="awe:JG540_03320"/>
<dbReference type="PROSITE" id="PS50109">
    <property type="entry name" value="HIS_KIN"/>
    <property type="match status" value="1"/>
</dbReference>
<dbReference type="Gene3D" id="3.30.450.280">
    <property type="entry name" value="GAF domain"/>
    <property type="match status" value="1"/>
</dbReference>